<name>A0ABR2ZDQ6_9AGAR</name>
<protein>
    <submittedName>
        <fullName evidence="1">Uncharacterized protein</fullName>
    </submittedName>
</protein>
<dbReference type="EMBL" id="JBBXMP010000229">
    <property type="protein sequence ID" value="KAL0059390.1"/>
    <property type="molecule type" value="Genomic_DNA"/>
</dbReference>
<accession>A0ABR2ZDQ6</accession>
<proteinExistence type="predicted"/>
<comment type="caution">
    <text evidence="1">The sequence shown here is derived from an EMBL/GenBank/DDBJ whole genome shotgun (WGS) entry which is preliminary data.</text>
</comment>
<reference evidence="1 2" key="1">
    <citation type="submission" date="2024-05" db="EMBL/GenBank/DDBJ databases">
        <title>A draft genome resource for the thread blight pathogen Marasmius tenuissimus strain MS-2.</title>
        <authorList>
            <person name="Yulfo-Soto G.E."/>
            <person name="Baruah I.K."/>
            <person name="Amoako-Attah I."/>
            <person name="Bukari Y."/>
            <person name="Meinhardt L.W."/>
            <person name="Bailey B.A."/>
            <person name="Cohen S.P."/>
        </authorList>
    </citation>
    <scope>NUCLEOTIDE SEQUENCE [LARGE SCALE GENOMIC DNA]</scope>
    <source>
        <strain evidence="1 2">MS-2</strain>
    </source>
</reference>
<gene>
    <name evidence="1" type="ORF">AAF712_013868</name>
</gene>
<organism evidence="1 2">
    <name type="scientific">Marasmius tenuissimus</name>
    <dbReference type="NCBI Taxonomy" id="585030"/>
    <lineage>
        <taxon>Eukaryota</taxon>
        <taxon>Fungi</taxon>
        <taxon>Dikarya</taxon>
        <taxon>Basidiomycota</taxon>
        <taxon>Agaricomycotina</taxon>
        <taxon>Agaricomycetes</taxon>
        <taxon>Agaricomycetidae</taxon>
        <taxon>Agaricales</taxon>
        <taxon>Marasmiineae</taxon>
        <taxon>Marasmiaceae</taxon>
        <taxon>Marasmius</taxon>
    </lineage>
</organism>
<evidence type="ECO:0000313" key="1">
    <source>
        <dbReference type="EMBL" id="KAL0059390.1"/>
    </source>
</evidence>
<sequence>MAINPNAHSVTPIDPGPAFGAVGGLAPTLIIVRSGYGKTVESVNQVVSTLQFADGPTSVIRSTGEPSRVRTTTIDLACSRGGLNVAPEPPLENEAKTV</sequence>
<evidence type="ECO:0000313" key="2">
    <source>
        <dbReference type="Proteomes" id="UP001437256"/>
    </source>
</evidence>
<keyword evidence="2" id="KW-1185">Reference proteome</keyword>
<dbReference type="Proteomes" id="UP001437256">
    <property type="component" value="Unassembled WGS sequence"/>
</dbReference>